<dbReference type="Gene3D" id="1.10.10.10">
    <property type="entry name" value="Winged helix-like DNA-binding domain superfamily/Winged helix DNA-binding domain"/>
    <property type="match status" value="1"/>
</dbReference>
<dbReference type="SUPFAM" id="SSF88946">
    <property type="entry name" value="Sigma2 domain of RNA polymerase sigma factors"/>
    <property type="match status" value="1"/>
</dbReference>
<reference evidence="7 8" key="1">
    <citation type="submission" date="2017-08" db="EMBL/GenBank/DDBJ databases">
        <title>Aliifodinibius alkalisoli sp. nov., isolated from saline alkaline soil.</title>
        <authorList>
            <person name="Liu D."/>
            <person name="Zhang G."/>
        </authorList>
    </citation>
    <scope>NUCLEOTIDE SEQUENCE [LARGE SCALE GENOMIC DNA]</scope>
    <source>
        <strain evidence="7 8">WN023</strain>
    </source>
</reference>
<dbReference type="SUPFAM" id="SSF88659">
    <property type="entry name" value="Sigma3 and sigma4 domains of RNA polymerase sigma factors"/>
    <property type="match status" value="1"/>
</dbReference>
<dbReference type="Proteomes" id="UP000218831">
    <property type="component" value="Unassembled WGS sequence"/>
</dbReference>
<name>A0A2A2G7P1_9BACT</name>
<evidence type="ECO:0000313" key="8">
    <source>
        <dbReference type="Proteomes" id="UP000218831"/>
    </source>
</evidence>
<dbReference type="InterPro" id="IPR014327">
    <property type="entry name" value="RNA_pol_sigma70_bacteroid"/>
</dbReference>
<dbReference type="InterPro" id="IPR039425">
    <property type="entry name" value="RNA_pol_sigma-70-like"/>
</dbReference>
<dbReference type="GO" id="GO:0003677">
    <property type="term" value="F:DNA binding"/>
    <property type="evidence" value="ECO:0007669"/>
    <property type="project" value="InterPro"/>
</dbReference>
<evidence type="ECO:0000259" key="6">
    <source>
        <dbReference type="Pfam" id="PF08281"/>
    </source>
</evidence>
<keyword evidence="3" id="KW-0731">Sigma factor</keyword>
<comment type="caution">
    <text evidence="7">The sequence shown here is derived from an EMBL/GenBank/DDBJ whole genome shotgun (WGS) entry which is preliminary data.</text>
</comment>
<accession>A0A2A2G7P1</accession>
<dbReference type="EMBL" id="NSKE01000011">
    <property type="protein sequence ID" value="PAU93024.1"/>
    <property type="molecule type" value="Genomic_DNA"/>
</dbReference>
<evidence type="ECO:0000256" key="2">
    <source>
        <dbReference type="ARBA" id="ARBA00023015"/>
    </source>
</evidence>
<dbReference type="PANTHER" id="PTHR43133">
    <property type="entry name" value="RNA POLYMERASE ECF-TYPE SIGMA FACTO"/>
    <property type="match status" value="1"/>
</dbReference>
<keyword evidence="8" id="KW-1185">Reference proteome</keyword>
<dbReference type="InterPro" id="IPR013324">
    <property type="entry name" value="RNA_pol_sigma_r3/r4-like"/>
</dbReference>
<organism evidence="7 8">
    <name type="scientific">Fodinibius salipaludis</name>
    <dbReference type="NCBI Taxonomy" id="2032627"/>
    <lineage>
        <taxon>Bacteria</taxon>
        <taxon>Pseudomonadati</taxon>
        <taxon>Balneolota</taxon>
        <taxon>Balneolia</taxon>
        <taxon>Balneolales</taxon>
        <taxon>Balneolaceae</taxon>
        <taxon>Fodinibius</taxon>
    </lineage>
</organism>
<dbReference type="InterPro" id="IPR036388">
    <property type="entry name" value="WH-like_DNA-bd_sf"/>
</dbReference>
<keyword evidence="2" id="KW-0805">Transcription regulation</keyword>
<evidence type="ECO:0000313" key="7">
    <source>
        <dbReference type="EMBL" id="PAU93024.1"/>
    </source>
</evidence>
<comment type="similarity">
    <text evidence="1">Belongs to the sigma-70 factor family. ECF subfamily.</text>
</comment>
<dbReference type="InterPro" id="IPR007627">
    <property type="entry name" value="RNA_pol_sigma70_r2"/>
</dbReference>
<dbReference type="InterPro" id="IPR013249">
    <property type="entry name" value="RNA_pol_sigma70_r4_t2"/>
</dbReference>
<dbReference type="InterPro" id="IPR014284">
    <property type="entry name" value="RNA_pol_sigma-70_dom"/>
</dbReference>
<dbReference type="Pfam" id="PF04542">
    <property type="entry name" value="Sigma70_r2"/>
    <property type="match status" value="1"/>
</dbReference>
<dbReference type="GO" id="GO:0016987">
    <property type="term" value="F:sigma factor activity"/>
    <property type="evidence" value="ECO:0007669"/>
    <property type="project" value="UniProtKB-KW"/>
</dbReference>
<sequence>MNTAKGQTDELGDDLVEKIRQGDEHAFEKLFCKYYYDLCSFAYQFTSCEERAKDLVQDVFEKIWNRRKKWEVHRSVKAYLLKAVRNSAINNINKRGHRSEVRGTFSRERLRNIKPSIYRGADKKDELVDQIWEAVVAMPKRRRRVFILYHRHGLSYNEISEVLDISRKTVENHMGLALKDIRAQIG</sequence>
<dbReference type="PANTHER" id="PTHR43133:SF46">
    <property type="entry name" value="RNA POLYMERASE SIGMA-70 FACTOR ECF SUBFAMILY"/>
    <property type="match status" value="1"/>
</dbReference>
<evidence type="ECO:0000259" key="5">
    <source>
        <dbReference type="Pfam" id="PF04542"/>
    </source>
</evidence>
<dbReference type="AlphaFoldDB" id="A0A2A2G7P1"/>
<proteinExistence type="inferred from homology"/>
<dbReference type="RefSeq" id="WP_095607444.1">
    <property type="nucleotide sequence ID" value="NZ_NSKE01000011.1"/>
</dbReference>
<evidence type="ECO:0000256" key="1">
    <source>
        <dbReference type="ARBA" id="ARBA00010641"/>
    </source>
</evidence>
<dbReference type="InterPro" id="IPR013325">
    <property type="entry name" value="RNA_pol_sigma_r2"/>
</dbReference>
<dbReference type="OrthoDB" id="1524077at2"/>
<gene>
    <name evidence="7" type="ORF">CK503_13965</name>
</gene>
<dbReference type="GO" id="GO:0006352">
    <property type="term" value="P:DNA-templated transcription initiation"/>
    <property type="evidence" value="ECO:0007669"/>
    <property type="project" value="InterPro"/>
</dbReference>
<feature type="domain" description="RNA polymerase sigma factor 70 region 4 type 2" evidence="6">
    <location>
        <begin position="130"/>
        <end position="180"/>
    </location>
</feature>
<evidence type="ECO:0000256" key="4">
    <source>
        <dbReference type="ARBA" id="ARBA00023163"/>
    </source>
</evidence>
<keyword evidence="4" id="KW-0804">Transcription</keyword>
<evidence type="ECO:0008006" key="9">
    <source>
        <dbReference type="Google" id="ProtNLM"/>
    </source>
</evidence>
<dbReference type="NCBIfam" id="TIGR02937">
    <property type="entry name" value="sigma70-ECF"/>
    <property type="match status" value="1"/>
</dbReference>
<protein>
    <recommendedName>
        <fullName evidence="9">RNA polymerase sigma-70 factor</fullName>
    </recommendedName>
</protein>
<evidence type="ECO:0000256" key="3">
    <source>
        <dbReference type="ARBA" id="ARBA00023082"/>
    </source>
</evidence>
<dbReference type="NCBIfam" id="TIGR02985">
    <property type="entry name" value="Sig70_bacteroi1"/>
    <property type="match status" value="1"/>
</dbReference>
<dbReference type="Pfam" id="PF08281">
    <property type="entry name" value="Sigma70_r4_2"/>
    <property type="match status" value="1"/>
</dbReference>
<dbReference type="Gene3D" id="1.10.1740.10">
    <property type="match status" value="1"/>
</dbReference>
<feature type="domain" description="RNA polymerase sigma-70 region 2" evidence="5">
    <location>
        <begin position="33"/>
        <end position="96"/>
    </location>
</feature>